<dbReference type="STRING" id="97972.A0A2V1D9V5"/>
<dbReference type="AlphaFoldDB" id="A0A2V1D9V5"/>
<feature type="transmembrane region" description="Helical" evidence="1">
    <location>
        <begin position="344"/>
        <end position="367"/>
    </location>
</feature>
<keyword evidence="1" id="KW-1133">Transmembrane helix</keyword>
<keyword evidence="1" id="KW-0812">Transmembrane</keyword>
<protein>
    <submittedName>
        <fullName evidence="2">Uncharacterized protein</fullName>
    </submittedName>
</protein>
<dbReference type="Proteomes" id="UP000244855">
    <property type="component" value="Unassembled WGS sequence"/>
</dbReference>
<reference evidence="2 3" key="1">
    <citation type="journal article" date="2018" name="Sci. Rep.">
        <title>Comparative genomics provides insights into the lifestyle and reveals functional heterogeneity of dark septate endophytic fungi.</title>
        <authorList>
            <person name="Knapp D.G."/>
            <person name="Nemeth J.B."/>
            <person name="Barry K."/>
            <person name="Hainaut M."/>
            <person name="Henrissat B."/>
            <person name="Johnson J."/>
            <person name="Kuo A."/>
            <person name="Lim J.H.P."/>
            <person name="Lipzen A."/>
            <person name="Nolan M."/>
            <person name="Ohm R.A."/>
            <person name="Tamas L."/>
            <person name="Grigoriev I.V."/>
            <person name="Spatafora J.W."/>
            <person name="Nagy L.G."/>
            <person name="Kovacs G.M."/>
        </authorList>
    </citation>
    <scope>NUCLEOTIDE SEQUENCE [LARGE SCALE GENOMIC DNA]</scope>
    <source>
        <strain evidence="2 3">DSE2036</strain>
    </source>
</reference>
<sequence length="561" mass="64906">MEVYFTDFRHDLRTTRWLRLFCWHSILCWFGGLVATTTLVNLHTSLWPYENFSCKPDDSFRQDPYNYWSPKDFFEITLGMGHLTFSEVKIIDVTWDVVIGRGGQALLAYISWQVFKRYITACILTTPVSYRTFSTIFLQEEASILDVWSIMRDFCTRVPLHSKFAMGFMVTTMTFILAFPTMAGAMTGYARNAAPYIADVSSDESNLTPWSKFKTFQHIIWDGSRIGYSDGEIGHELYPSLLEYIQKYGLDGKNKTESVFRGPNGPINLPSPSLNITFPSFYEQVEFQSNLSMGSPFHSSFIGDEPNWWVMNDHIYDRNYVAQNGLCQTTSDYKWGFSFFQLNIMIYLLIFWSTGILLMWFVAHLALKAHDREDVSGKFKGMFELVDAMEVDIKAEGQNPRCLTEKDLSKIVEKRLQGGRIAYAYAESKGPTRFSTIVSGATRNWFLKEKWWLLSSLPAILFLSIVMNYFYWDMPWFTYDPKLDVCVLFFTALGMVLGCWFSLLIGTTTKSRIFIITLLTLLFLLPVTIPLLVFLHFREKNLAGKRKEVTISKEMLPEHDK</sequence>
<organism evidence="2 3">
    <name type="scientific">Periconia macrospinosa</name>
    <dbReference type="NCBI Taxonomy" id="97972"/>
    <lineage>
        <taxon>Eukaryota</taxon>
        <taxon>Fungi</taxon>
        <taxon>Dikarya</taxon>
        <taxon>Ascomycota</taxon>
        <taxon>Pezizomycotina</taxon>
        <taxon>Dothideomycetes</taxon>
        <taxon>Pleosporomycetidae</taxon>
        <taxon>Pleosporales</taxon>
        <taxon>Massarineae</taxon>
        <taxon>Periconiaceae</taxon>
        <taxon>Periconia</taxon>
    </lineage>
</organism>
<feature type="transmembrane region" description="Helical" evidence="1">
    <location>
        <begin position="21"/>
        <end position="42"/>
    </location>
</feature>
<feature type="transmembrane region" description="Helical" evidence="1">
    <location>
        <begin position="513"/>
        <end position="537"/>
    </location>
</feature>
<evidence type="ECO:0000256" key="1">
    <source>
        <dbReference type="SAM" id="Phobius"/>
    </source>
</evidence>
<evidence type="ECO:0000313" key="3">
    <source>
        <dbReference type="Proteomes" id="UP000244855"/>
    </source>
</evidence>
<accession>A0A2V1D9V5</accession>
<gene>
    <name evidence="2" type="ORF">DM02DRAFT_175692</name>
</gene>
<dbReference type="EMBL" id="KZ805518">
    <property type="protein sequence ID" value="PVH94852.1"/>
    <property type="molecule type" value="Genomic_DNA"/>
</dbReference>
<feature type="transmembrane region" description="Helical" evidence="1">
    <location>
        <begin position="164"/>
        <end position="183"/>
    </location>
</feature>
<name>A0A2V1D9V5_9PLEO</name>
<keyword evidence="1" id="KW-0472">Membrane</keyword>
<feature type="transmembrane region" description="Helical" evidence="1">
    <location>
        <begin position="451"/>
        <end position="471"/>
    </location>
</feature>
<evidence type="ECO:0000313" key="2">
    <source>
        <dbReference type="EMBL" id="PVH94852.1"/>
    </source>
</evidence>
<keyword evidence="3" id="KW-1185">Reference proteome</keyword>
<dbReference type="OrthoDB" id="3903561at2759"/>
<feature type="transmembrane region" description="Helical" evidence="1">
    <location>
        <begin position="483"/>
        <end position="507"/>
    </location>
</feature>
<proteinExistence type="predicted"/>